<comment type="caution">
    <text evidence="2">The sequence shown here is derived from an EMBL/GenBank/DDBJ whole genome shotgun (WGS) entry which is preliminary data.</text>
</comment>
<name>A0A0F9EVQ5_9ZZZZ</name>
<accession>A0A0F9EVQ5</accession>
<gene>
    <name evidence="2" type="ORF">LCGC14_2106530</name>
</gene>
<keyword evidence="1" id="KW-0812">Transmembrane</keyword>
<feature type="transmembrane region" description="Helical" evidence="1">
    <location>
        <begin position="12"/>
        <end position="38"/>
    </location>
</feature>
<proteinExistence type="predicted"/>
<dbReference type="EMBL" id="LAZR01025946">
    <property type="protein sequence ID" value="KKL70276.1"/>
    <property type="molecule type" value="Genomic_DNA"/>
</dbReference>
<sequence length="87" mass="9912">MKSPSQKAFESIATYIGYICTMVGGKYSLYTNMAFMIWNAAIRYEKKRAAKELTVQDGLRHEREKATHKCNCSFCSLDGHLQERPGT</sequence>
<evidence type="ECO:0000256" key="1">
    <source>
        <dbReference type="SAM" id="Phobius"/>
    </source>
</evidence>
<reference evidence="2" key="1">
    <citation type="journal article" date="2015" name="Nature">
        <title>Complex archaea that bridge the gap between prokaryotes and eukaryotes.</title>
        <authorList>
            <person name="Spang A."/>
            <person name="Saw J.H."/>
            <person name="Jorgensen S.L."/>
            <person name="Zaremba-Niedzwiedzka K."/>
            <person name="Martijn J."/>
            <person name="Lind A.E."/>
            <person name="van Eijk R."/>
            <person name="Schleper C."/>
            <person name="Guy L."/>
            <person name="Ettema T.J."/>
        </authorList>
    </citation>
    <scope>NUCLEOTIDE SEQUENCE</scope>
</reference>
<dbReference type="AlphaFoldDB" id="A0A0F9EVQ5"/>
<protein>
    <submittedName>
        <fullName evidence="2">Uncharacterized protein</fullName>
    </submittedName>
</protein>
<keyword evidence="1" id="KW-0472">Membrane</keyword>
<evidence type="ECO:0000313" key="2">
    <source>
        <dbReference type="EMBL" id="KKL70276.1"/>
    </source>
</evidence>
<organism evidence="2">
    <name type="scientific">marine sediment metagenome</name>
    <dbReference type="NCBI Taxonomy" id="412755"/>
    <lineage>
        <taxon>unclassified sequences</taxon>
        <taxon>metagenomes</taxon>
        <taxon>ecological metagenomes</taxon>
    </lineage>
</organism>
<keyword evidence="1" id="KW-1133">Transmembrane helix</keyword>